<feature type="transmembrane region" description="Helical" evidence="7">
    <location>
        <begin position="381"/>
        <end position="402"/>
    </location>
</feature>
<feature type="transmembrane region" description="Helical" evidence="7">
    <location>
        <begin position="51"/>
        <end position="75"/>
    </location>
</feature>
<dbReference type="Gene3D" id="1.20.1250.20">
    <property type="entry name" value="MFS general substrate transporter like domains"/>
    <property type="match status" value="1"/>
</dbReference>
<feature type="transmembrane region" description="Helical" evidence="7">
    <location>
        <begin position="20"/>
        <end position="39"/>
    </location>
</feature>
<feature type="transmembrane region" description="Helical" evidence="7">
    <location>
        <begin position="95"/>
        <end position="119"/>
    </location>
</feature>
<evidence type="ECO:0000256" key="7">
    <source>
        <dbReference type="SAM" id="Phobius"/>
    </source>
</evidence>
<reference evidence="9 10" key="1">
    <citation type="journal article" date="2015" name="Genome Announc.">
        <title>Draft Genome Sequence of Brevibacillus brevis DZQ7, a Plant Growth-Promoting Rhizobacterium with Broad-Spectrum Antimicrobial Activity.</title>
        <authorList>
            <person name="Hou Q."/>
            <person name="Wang C."/>
            <person name="Hou X."/>
            <person name="Xia Z."/>
            <person name="Ye J."/>
            <person name="Liu K."/>
            <person name="Liu H."/>
            <person name="Wang J."/>
            <person name="Guo H."/>
            <person name="Yu X."/>
            <person name="Yang Y."/>
            <person name="Du B."/>
            <person name="Ding Y."/>
        </authorList>
    </citation>
    <scope>NUCLEOTIDE SEQUENCE [LARGE SCALE GENOMIC DNA]</scope>
    <source>
        <strain evidence="9 10">DZQ7</strain>
    </source>
</reference>
<proteinExistence type="predicted"/>
<feature type="transmembrane region" description="Helical" evidence="7">
    <location>
        <begin position="355"/>
        <end position="375"/>
    </location>
</feature>
<keyword evidence="5 7" id="KW-1133">Transmembrane helix</keyword>
<dbReference type="EMBL" id="CP030117">
    <property type="protein sequence ID" value="AWX54889.1"/>
    <property type="molecule type" value="Genomic_DNA"/>
</dbReference>
<dbReference type="SUPFAM" id="SSF103473">
    <property type="entry name" value="MFS general substrate transporter"/>
    <property type="match status" value="1"/>
</dbReference>
<evidence type="ECO:0000256" key="1">
    <source>
        <dbReference type="ARBA" id="ARBA00004651"/>
    </source>
</evidence>
<keyword evidence="6 7" id="KW-0472">Membrane</keyword>
<comment type="subcellular location">
    <subcellularLocation>
        <location evidence="1">Cell membrane</location>
        <topology evidence="1">Multi-pass membrane protein</topology>
    </subcellularLocation>
</comment>
<dbReference type="InterPro" id="IPR020846">
    <property type="entry name" value="MFS_dom"/>
</dbReference>
<dbReference type="AlphaFoldDB" id="A0A2Z4MER1"/>
<sequence length="423" mass="45358">MNGGYEMRITNQRFGREFWALWMATALSNLGDGLFKFALPLLAAKLTNSPALVASVSLALTLPWLLFALPVGVIVDRLDRKRIMVVVNLIRTAAVGSLAFAQQLDWLSVFVLGFLAFLVGTCETVSDTTSGALVPSVVNRDQLEQANARIYSVETIMNKFIGGPLGGYLLAIGLLLPAVGSAVSFLAAAVALLLMRGHFSVERKQSASIWREVSEGVRFLWTNQLLRTLAIMVAIMASCWSAFFSILVLYAVAPGPLGLQEYQYGLLLTSLAAGSVAGSLLVSPLQRLFGRGALLGMDIIGTFAMLFVPGVWANVWLVGAAMFLAGMGGTTWVVAVNSIRQRVVPNELLGRVYGAYRLISWGTLPIGAFLAGIVAELAGLQVVFLGGAILNLFLVFPLISVFREEKRQTEQSGGSVSSPNLVP</sequence>
<feature type="transmembrane region" description="Helical" evidence="7">
    <location>
        <begin position="264"/>
        <end position="282"/>
    </location>
</feature>
<dbReference type="PROSITE" id="PS50850">
    <property type="entry name" value="MFS"/>
    <property type="match status" value="1"/>
</dbReference>
<gene>
    <name evidence="9" type="ORF">AB432_007525</name>
</gene>
<name>A0A2Z4MER1_BREBE</name>
<dbReference type="InterPro" id="IPR010290">
    <property type="entry name" value="TM_effector"/>
</dbReference>
<feature type="transmembrane region" description="Helical" evidence="7">
    <location>
        <begin position="315"/>
        <end position="335"/>
    </location>
</feature>
<dbReference type="CDD" id="cd06173">
    <property type="entry name" value="MFS_MefA_like"/>
    <property type="match status" value="1"/>
</dbReference>
<evidence type="ECO:0000259" key="8">
    <source>
        <dbReference type="PROSITE" id="PS50850"/>
    </source>
</evidence>
<dbReference type="Proteomes" id="UP000036061">
    <property type="component" value="Chromosome"/>
</dbReference>
<feature type="transmembrane region" description="Helical" evidence="7">
    <location>
        <begin position="289"/>
        <end position="309"/>
    </location>
</feature>
<feature type="domain" description="Major facilitator superfamily (MFS) profile" evidence="8">
    <location>
        <begin position="17"/>
        <end position="406"/>
    </location>
</feature>
<dbReference type="PANTHER" id="PTHR23513">
    <property type="entry name" value="INTEGRAL MEMBRANE EFFLUX PROTEIN-RELATED"/>
    <property type="match status" value="1"/>
</dbReference>
<protein>
    <submittedName>
        <fullName evidence="9">MFS transporter</fullName>
    </submittedName>
</protein>
<evidence type="ECO:0000313" key="9">
    <source>
        <dbReference type="EMBL" id="AWX54889.1"/>
    </source>
</evidence>
<dbReference type="InterPro" id="IPR036259">
    <property type="entry name" value="MFS_trans_sf"/>
</dbReference>
<organism evidence="9 10">
    <name type="scientific">Brevibacillus brevis</name>
    <name type="common">Bacillus brevis</name>
    <dbReference type="NCBI Taxonomy" id="1393"/>
    <lineage>
        <taxon>Bacteria</taxon>
        <taxon>Bacillati</taxon>
        <taxon>Bacillota</taxon>
        <taxon>Bacilli</taxon>
        <taxon>Bacillales</taxon>
        <taxon>Paenibacillaceae</taxon>
        <taxon>Brevibacillus</taxon>
    </lineage>
</organism>
<keyword evidence="4 7" id="KW-0812">Transmembrane</keyword>
<evidence type="ECO:0000256" key="5">
    <source>
        <dbReference type="ARBA" id="ARBA00022989"/>
    </source>
</evidence>
<evidence type="ECO:0000256" key="6">
    <source>
        <dbReference type="ARBA" id="ARBA00023136"/>
    </source>
</evidence>
<evidence type="ECO:0000256" key="2">
    <source>
        <dbReference type="ARBA" id="ARBA00022448"/>
    </source>
</evidence>
<evidence type="ECO:0000313" key="10">
    <source>
        <dbReference type="Proteomes" id="UP000036061"/>
    </source>
</evidence>
<dbReference type="GO" id="GO:0022857">
    <property type="term" value="F:transmembrane transporter activity"/>
    <property type="evidence" value="ECO:0007669"/>
    <property type="project" value="InterPro"/>
</dbReference>
<dbReference type="PANTHER" id="PTHR23513:SF6">
    <property type="entry name" value="MAJOR FACILITATOR SUPERFAMILY ASSOCIATED DOMAIN-CONTAINING PROTEIN"/>
    <property type="match status" value="1"/>
</dbReference>
<feature type="transmembrane region" description="Helical" evidence="7">
    <location>
        <begin position="228"/>
        <end position="252"/>
    </location>
</feature>
<accession>A0A2Z4MER1</accession>
<keyword evidence="2" id="KW-0813">Transport</keyword>
<feature type="transmembrane region" description="Helical" evidence="7">
    <location>
        <begin position="168"/>
        <end position="194"/>
    </location>
</feature>
<keyword evidence="3" id="KW-1003">Cell membrane</keyword>
<evidence type="ECO:0000256" key="3">
    <source>
        <dbReference type="ARBA" id="ARBA00022475"/>
    </source>
</evidence>
<dbReference type="GO" id="GO:0005886">
    <property type="term" value="C:plasma membrane"/>
    <property type="evidence" value="ECO:0007669"/>
    <property type="project" value="UniProtKB-SubCell"/>
</dbReference>
<evidence type="ECO:0000256" key="4">
    <source>
        <dbReference type="ARBA" id="ARBA00022692"/>
    </source>
</evidence>
<dbReference type="Pfam" id="PF05977">
    <property type="entry name" value="MFS_3"/>
    <property type="match status" value="1"/>
</dbReference>